<evidence type="ECO:0000313" key="6">
    <source>
        <dbReference type="Proteomes" id="UP000019253"/>
    </source>
</evidence>
<organism evidence="5 6">
    <name type="scientific">Listeria grandensis FSL F6-0971</name>
    <dbReference type="NCBI Taxonomy" id="1265819"/>
    <lineage>
        <taxon>Bacteria</taxon>
        <taxon>Bacillati</taxon>
        <taxon>Bacillota</taxon>
        <taxon>Bacilli</taxon>
        <taxon>Bacillales</taxon>
        <taxon>Listeriaceae</taxon>
        <taxon>Listeria</taxon>
    </lineage>
</organism>
<dbReference type="OrthoDB" id="9805159at2"/>
<dbReference type="SUPFAM" id="SSF51445">
    <property type="entry name" value="(Trans)glycosidases"/>
    <property type="match status" value="1"/>
</dbReference>
<name>W7BWA6_9LIST</name>
<accession>W7BWA6</accession>
<dbReference type="SMART" id="SM00642">
    <property type="entry name" value="Aamy"/>
    <property type="match status" value="1"/>
</dbReference>
<dbReference type="InterPro" id="IPR045857">
    <property type="entry name" value="O16G_dom_2"/>
</dbReference>
<dbReference type="GO" id="GO:0009313">
    <property type="term" value="P:oligosaccharide catabolic process"/>
    <property type="evidence" value="ECO:0007669"/>
    <property type="project" value="TreeGrafter"/>
</dbReference>
<sequence>MLKWWQETVFYEIYMPSFKDGNGDGIGDFKGLREKMPYLAELGIGGIWLTPFYPSPKVDNGYDVSDYCAVDPDYGTMADLEAFVAEAHAYGIRVIADMVVNHVSTEHAWFMESRSSKANAKRDWFVWQDAPNNWESFFGGSAWEWDAGTQQYYYHSFAKEQVDLNWRNEEVRSEIWKVFDFWLAKGLDGFRLDVINNLTLTRNFPDNPVDASGEQVHVFDKDQPGMTEMMAEIGARIRARGDYFTVGEISSDKLEEIEKYAGMDGLDVTFNFNFGSVPSRDEIVAELARMQRVYVDGRMPTLFFGSHDMSRSWNRLADGREDVAQLLAMLMLTAHGVPFIYFGEELGMADFVPESLDEMRDVQGVYAYEQALMAGKSEVEALMLAQDKTRDKARAPMTWPEGFSDGAASWISQVTPDFERARRMYRFYQALIALRKTADFCEPGYRYFEADGEFLMYIRGDYLVCLNFGEARTISNAWGNVTEVLANMALVFDSETIVLPANAAVIFKI</sequence>
<gene>
    <name evidence="5" type="ORF">PGRAN_01895</name>
</gene>
<dbReference type="GO" id="GO:0004556">
    <property type="term" value="F:alpha-amylase activity"/>
    <property type="evidence" value="ECO:0007669"/>
    <property type="project" value="TreeGrafter"/>
</dbReference>
<dbReference type="Gene3D" id="3.90.400.10">
    <property type="entry name" value="Oligo-1,6-glucosidase, Domain 2"/>
    <property type="match status" value="1"/>
</dbReference>
<dbReference type="EMBL" id="AODD01000002">
    <property type="protein sequence ID" value="EUJ24618.1"/>
    <property type="molecule type" value="Genomic_DNA"/>
</dbReference>
<dbReference type="STRING" id="1265819.PGRAN_01895"/>
<protein>
    <submittedName>
        <fullName evidence="5">Trehalose-6-phosphate hydrolase</fullName>
    </submittedName>
</protein>
<keyword evidence="2 5" id="KW-0378">Hydrolase</keyword>
<dbReference type="Pfam" id="PF00128">
    <property type="entry name" value="Alpha-amylase"/>
    <property type="match status" value="1"/>
</dbReference>
<evidence type="ECO:0000259" key="4">
    <source>
        <dbReference type="SMART" id="SM00642"/>
    </source>
</evidence>
<dbReference type="AlphaFoldDB" id="W7BWA6"/>
<dbReference type="InterPro" id="IPR006047">
    <property type="entry name" value="GH13_cat_dom"/>
</dbReference>
<proteinExistence type="inferred from homology"/>
<keyword evidence="3" id="KW-0326">Glycosidase</keyword>
<evidence type="ECO:0000256" key="2">
    <source>
        <dbReference type="ARBA" id="ARBA00022801"/>
    </source>
</evidence>
<feature type="domain" description="Glycosyl hydrolase family 13 catalytic" evidence="4">
    <location>
        <begin position="12"/>
        <end position="394"/>
    </location>
</feature>
<evidence type="ECO:0000256" key="3">
    <source>
        <dbReference type="ARBA" id="ARBA00023295"/>
    </source>
</evidence>
<evidence type="ECO:0000313" key="5">
    <source>
        <dbReference type="EMBL" id="EUJ24618.1"/>
    </source>
</evidence>
<dbReference type="Gene3D" id="3.20.20.80">
    <property type="entry name" value="Glycosidases"/>
    <property type="match status" value="1"/>
</dbReference>
<dbReference type="PANTHER" id="PTHR10357">
    <property type="entry name" value="ALPHA-AMYLASE FAMILY MEMBER"/>
    <property type="match status" value="1"/>
</dbReference>
<dbReference type="PATRIC" id="fig|1265819.5.peg.379"/>
<reference evidence="5 6" key="1">
    <citation type="journal article" date="2014" name="Int. J. Syst. Evol. Microbiol.">
        <title>Listeria floridensis sp. nov., Listeria aquatica sp. nov., Listeria cornellensis sp. nov., Listeria riparia sp. nov. and Listeria grandensis sp. nov., from agricultural and natural environments.</title>
        <authorList>
            <person name="den Bakker H.C."/>
            <person name="Warchocki S."/>
            <person name="Wright E.M."/>
            <person name="Allred A.F."/>
            <person name="Ahlstrom C."/>
            <person name="Manuel C.S."/>
            <person name="Stasiewicz M.J."/>
            <person name="Burrell A."/>
            <person name="Roof S."/>
            <person name="Strawn L."/>
            <person name="Fortes E.D."/>
            <person name="Nightingale K.K."/>
            <person name="Kephart D."/>
            <person name="Wiedmann M."/>
        </authorList>
    </citation>
    <scope>NUCLEOTIDE SEQUENCE [LARGE SCALE GENOMIC DNA]</scope>
    <source>
        <strain evidence="6">FSL F6-971</strain>
    </source>
</reference>
<dbReference type="FunFam" id="3.90.400.10:FF:000002">
    <property type="entry name" value="Sucrose isomerase"/>
    <property type="match status" value="1"/>
</dbReference>
<dbReference type="Proteomes" id="UP000019253">
    <property type="component" value="Unassembled WGS sequence"/>
</dbReference>
<comment type="similarity">
    <text evidence="1">Belongs to the glycosyl hydrolase 13 family.</text>
</comment>
<evidence type="ECO:0000256" key="1">
    <source>
        <dbReference type="ARBA" id="ARBA00008061"/>
    </source>
</evidence>
<keyword evidence="6" id="KW-1185">Reference proteome</keyword>
<comment type="caution">
    <text evidence="5">The sequence shown here is derived from an EMBL/GenBank/DDBJ whole genome shotgun (WGS) entry which is preliminary data.</text>
</comment>
<dbReference type="PANTHER" id="PTHR10357:SF179">
    <property type="entry name" value="NEUTRAL AND BASIC AMINO ACID TRANSPORT PROTEIN RBAT"/>
    <property type="match status" value="1"/>
</dbReference>
<dbReference type="InterPro" id="IPR017853">
    <property type="entry name" value="GH"/>
</dbReference>